<dbReference type="SUPFAM" id="SSF55008">
    <property type="entry name" value="HMA, heavy metal-associated domain"/>
    <property type="match status" value="1"/>
</dbReference>
<reference evidence="2" key="1">
    <citation type="submission" date="2018-05" db="EMBL/GenBank/DDBJ databases">
        <authorList>
            <person name="Lanie J.A."/>
            <person name="Ng W.-L."/>
            <person name="Kazmierczak K.M."/>
            <person name="Andrzejewski T.M."/>
            <person name="Davidsen T.M."/>
            <person name="Wayne K.J."/>
            <person name="Tettelin H."/>
            <person name="Glass J.I."/>
            <person name="Rusch D."/>
            <person name="Podicherti R."/>
            <person name="Tsui H.-C.T."/>
            <person name="Winkler M.E."/>
        </authorList>
    </citation>
    <scope>NUCLEOTIDE SEQUENCE</scope>
</reference>
<dbReference type="InterPro" id="IPR036163">
    <property type="entry name" value="HMA_dom_sf"/>
</dbReference>
<proteinExistence type="predicted"/>
<dbReference type="EMBL" id="UINC01211442">
    <property type="protein sequence ID" value="SVE35338.1"/>
    <property type="molecule type" value="Genomic_DNA"/>
</dbReference>
<evidence type="ECO:0000313" key="2">
    <source>
        <dbReference type="EMBL" id="SVE35338.1"/>
    </source>
</evidence>
<organism evidence="2">
    <name type="scientific">marine metagenome</name>
    <dbReference type="NCBI Taxonomy" id="408172"/>
    <lineage>
        <taxon>unclassified sequences</taxon>
        <taxon>metagenomes</taxon>
        <taxon>ecological metagenomes</taxon>
    </lineage>
</organism>
<dbReference type="CDD" id="cd00371">
    <property type="entry name" value="HMA"/>
    <property type="match status" value="1"/>
</dbReference>
<protein>
    <recommendedName>
        <fullName evidence="1">HMA domain-containing protein</fullName>
    </recommendedName>
</protein>
<name>A0A383CUN8_9ZZZZ</name>
<dbReference type="AlphaFoldDB" id="A0A383CUN8"/>
<dbReference type="GO" id="GO:0046872">
    <property type="term" value="F:metal ion binding"/>
    <property type="evidence" value="ECO:0007669"/>
    <property type="project" value="InterPro"/>
</dbReference>
<dbReference type="PROSITE" id="PS50846">
    <property type="entry name" value="HMA_2"/>
    <property type="match status" value="1"/>
</dbReference>
<gene>
    <name evidence="2" type="ORF">METZ01_LOCUS488192</name>
</gene>
<sequence length="126" mass="14004">MCVPYVCSSYGILGVSSVPRTIIRGLMTGAWYRIITLRKVCVNRCLECGNEVTMIGRTAKQILTVEGMSCGHCEQRIEKSVSALEHVQKVKASHKNRAVEIRYGKGDTLDLARVKETISELGFEVK</sequence>
<evidence type="ECO:0000259" key="1">
    <source>
        <dbReference type="PROSITE" id="PS50846"/>
    </source>
</evidence>
<feature type="domain" description="HMA" evidence="1">
    <location>
        <begin position="59"/>
        <end position="126"/>
    </location>
</feature>
<dbReference type="Pfam" id="PF00403">
    <property type="entry name" value="HMA"/>
    <property type="match status" value="1"/>
</dbReference>
<accession>A0A383CUN8</accession>
<dbReference type="InterPro" id="IPR006121">
    <property type="entry name" value="HMA_dom"/>
</dbReference>
<dbReference type="Gene3D" id="3.30.70.100">
    <property type="match status" value="1"/>
</dbReference>